<dbReference type="AlphaFoldDB" id="A0AAD4XGY8"/>
<reference evidence="4" key="1">
    <citation type="submission" date="2022-04" db="EMBL/GenBank/DDBJ databases">
        <title>A functionally conserved STORR gene fusion in Papaver species that diverged 16.8 million years ago.</title>
        <authorList>
            <person name="Catania T."/>
        </authorList>
    </citation>
    <scope>NUCLEOTIDE SEQUENCE</scope>
    <source>
        <strain evidence="4">S-188037</strain>
    </source>
</reference>
<name>A0AAD4XGY8_9MAGN</name>
<evidence type="ECO:0000313" key="4">
    <source>
        <dbReference type="EMBL" id="KAI3913146.1"/>
    </source>
</evidence>
<dbReference type="InterPro" id="IPR036291">
    <property type="entry name" value="NAD(P)-bd_dom_sf"/>
</dbReference>
<dbReference type="SUPFAM" id="SSF51735">
    <property type="entry name" value="NAD(P)-binding Rossmann-fold domains"/>
    <property type="match status" value="1"/>
</dbReference>
<feature type="transmembrane region" description="Helical" evidence="3">
    <location>
        <begin position="21"/>
        <end position="44"/>
    </location>
</feature>
<organism evidence="4 5">
    <name type="scientific">Papaver atlanticum</name>
    <dbReference type="NCBI Taxonomy" id="357466"/>
    <lineage>
        <taxon>Eukaryota</taxon>
        <taxon>Viridiplantae</taxon>
        <taxon>Streptophyta</taxon>
        <taxon>Embryophyta</taxon>
        <taxon>Tracheophyta</taxon>
        <taxon>Spermatophyta</taxon>
        <taxon>Magnoliopsida</taxon>
        <taxon>Ranunculales</taxon>
        <taxon>Papaveraceae</taxon>
        <taxon>Papaveroideae</taxon>
        <taxon>Papaver</taxon>
    </lineage>
</organism>
<evidence type="ECO:0000256" key="1">
    <source>
        <dbReference type="ARBA" id="ARBA00022857"/>
    </source>
</evidence>
<protein>
    <submittedName>
        <fullName evidence="4">Uncharacterized protein</fullName>
    </submittedName>
</protein>
<comment type="caution">
    <text evidence="4">The sequence shown here is derived from an EMBL/GenBank/DDBJ whole genome shotgun (WGS) entry which is preliminary data.</text>
</comment>
<evidence type="ECO:0000256" key="2">
    <source>
        <dbReference type="ARBA" id="ARBA00023002"/>
    </source>
</evidence>
<dbReference type="EMBL" id="JAJJMB010009541">
    <property type="protein sequence ID" value="KAI3913146.1"/>
    <property type="molecule type" value="Genomic_DNA"/>
</dbReference>
<dbReference type="PANTHER" id="PTHR42898:SF6">
    <property type="entry name" value="NADP-DEPENDENT MANNITOL DEHYDROGENASE"/>
    <property type="match status" value="1"/>
</dbReference>
<dbReference type="GO" id="GO:0016491">
    <property type="term" value="F:oxidoreductase activity"/>
    <property type="evidence" value="ECO:0007669"/>
    <property type="project" value="UniProtKB-KW"/>
</dbReference>
<dbReference type="PRINTS" id="PR00081">
    <property type="entry name" value="GDHRDH"/>
</dbReference>
<keyword evidence="3" id="KW-0472">Membrane</keyword>
<dbReference type="PANTHER" id="PTHR42898">
    <property type="entry name" value="TROPINONE REDUCTASE"/>
    <property type="match status" value="1"/>
</dbReference>
<dbReference type="Proteomes" id="UP001202328">
    <property type="component" value="Unassembled WGS sequence"/>
</dbReference>
<dbReference type="InterPro" id="IPR045000">
    <property type="entry name" value="TR"/>
</dbReference>
<dbReference type="Gene3D" id="3.40.50.720">
    <property type="entry name" value="NAD(P)-binding Rossmann-like Domain"/>
    <property type="match status" value="1"/>
</dbReference>
<dbReference type="InterPro" id="IPR002347">
    <property type="entry name" value="SDR_fam"/>
</dbReference>
<keyword evidence="2" id="KW-0560">Oxidoreductase</keyword>
<accession>A0AAD4XGY8</accession>
<dbReference type="Pfam" id="PF13561">
    <property type="entry name" value="adh_short_C2"/>
    <property type="match status" value="1"/>
</dbReference>
<proteinExistence type="predicted"/>
<keyword evidence="3" id="KW-1133">Transmembrane helix</keyword>
<keyword evidence="5" id="KW-1185">Reference proteome</keyword>
<evidence type="ECO:0000313" key="5">
    <source>
        <dbReference type="Proteomes" id="UP001202328"/>
    </source>
</evidence>
<evidence type="ECO:0000256" key="3">
    <source>
        <dbReference type="SAM" id="Phobius"/>
    </source>
</evidence>
<keyword evidence="3" id="KW-0812">Transmembrane</keyword>
<gene>
    <name evidence="4" type="ORF">MKW98_007162</name>
</gene>
<keyword evidence="1" id="KW-0521">NADP</keyword>
<sequence>MYKDIMDHTDEDKEKIMASGSGSIVFITSVAGVVAAPLVSTYAACNAIHQITKNPPCEWAKDKIFLGTPMRRIGKPNEVSSLVAFLCLPSALYITGQVICVDGGFTFNGFFPTQD</sequence>